<accession>A0ABW5JYP3</accession>
<name>A0ABW5JYP3_9FLAO</name>
<feature type="chain" id="PRO_5045851699" evidence="1">
    <location>
        <begin position="31"/>
        <end position="332"/>
    </location>
</feature>
<evidence type="ECO:0000313" key="2">
    <source>
        <dbReference type="EMBL" id="MFD2541769.1"/>
    </source>
</evidence>
<evidence type="ECO:0000256" key="1">
    <source>
        <dbReference type="SAM" id="SignalP"/>
    </source>
</evidence>
<sequence length="332" mass="38335">MLPQNIFKKYLKFRLYLFVVFCFSCISVHAQSIENIDSLLIDRNLENYSVRLFSNFKVKKFSIKDGNSKAKFVPNNRYGLGFGVASKKFIIDLAFNIKNPNKEETKRFDLQATTIVKKQHYVNAFIQTYKGFNAKSDFDVPTVFRSDIRSVTFGVNYLYTFDEVAFSYSQLKAGLAEKRNKNMYITGGLGFFGVFDYFSAKPSLFDEETSIYFNEDANVKRYRGGALGLLAGFVSYFKLPENITATFNFMPGIALMNKKVTLQDDSYRPSNPMLYKIDFNIGLGYSIDRYYVSLTYGNGYYTTDFDNDNDYFFNLSNAKLAIGYKLKRKKKE</sequence>
<comment type="caution">
    <text evidence="2">The sequence shown here is derived from an EMBL/GenBank/DDBJ whole genome shotgun (WGS) entry which is preliminary data.</text>
</comment>
<organism evidence="2 3">
    <name type="scientific">Lacinutrix gracilariae</name>
    <dbReference type="NCBI Taxonomy" id="1747198"/>
    <lineage>
        <taxon>Bacteria</taxon>
        <taxon>Pseudomonadati</taxon>
        <taxon>Bacteroidota</taxon>
        <taxon>Flavobacteriia</taxon>
        <taxon>Flavobacteriales</taxon>
        <taxon>Flavobacteriaceae</taxon>
        <taxon>Lacinutrix</taxon>
    </lineage>
</organism>
<dbReference type="RefSeq" id="WP_379901819.1">
    <property type="nucleotide sequence ID" value="NZ_JBHULM010000007.1"/>
</dbReference>
<feature type="signal peptide" evidence="1">
    <location>
        <begin position="1"/>
        <end position="30"/>
    </location>
</feature>
<reference evidence="3" key="1">
    <citation type="journal article" date="2019" name="Int. J. Syst. Evol. Microbiol.">
        <title>The Global Catalogue of Microorganisms (GCM) 10K type strain sequencing project: providing services to taxonomists for standard genome sequencing and annotation.</title>
        <authorList>
            <consortium name="The Broad Institute Genomics Platform"/>
            <consortium name="The Broad Institute Genome Sequencing Center for Infectious Disease"/>
            <person name="Wu L."/>
            <person name="Ma J."/>
        </authorList>
    </citation>
    <scope>NUCLEOTIDE SEQUENCE [LARGE SCALE GENOMIC DNA]</scope>
    <source>
        <strain evidence="3">KCTC 42808</strain>
    </source>
</reference>
<keyword evidence="1" id="KW-0732">Signal</keyword>
<dbReference type="Proteomes" id="UP001597467">
    <property type="component" value="Unassembled WGS sequence"/>
</dbReference>
<keyword evidence="3" id="KW-1185">Reference proteome</keyword>
<proteinExistence type="predicted"/>
<dbReference type="InterPro" id="IPR025535">
    <property type="entry name" value="DUF4421"/>
</dbReference>
<dbReference type="Pfam" id="PF14391">
    <property type="entry name" value="DUF4421"/>
    <property type="match status" value="1"/>
</dbReference>
<protein>
    <submittedName>
        <fullName evidence="2">DUF4421 family protein</fullName>
    </submittedName>
</protein>
<gene>
    <name evidence="2" type="ORF">ACFSSB_05505</name>
</gene>
<evidence type="ECO:0000313" key="3">
    <source>
        <dbReference type="Proteomes" id="UP001597467"/>
    </source>
</evidence>
<dbReference type="EMBL" id="JBHULM010000007">
    <property type="protein sequence ID" value="MFD2541769.1"/>
    <property type="molecule type" value="Genomic_DNA"/>
</dbReference>